<evidence type="ECO:0000313" key="1">
    <source>
        <dbReference type="EMBL" id="KAI4311131.1"/>
    </source>
</evidence>
<accession>A0ACB9LID1</accession>
<keyword evidence="2" id="KW-1185">Reference proteome</keyword>
<protein>
    <submittedName>
        <fullName evidence="1">Uncharacterized protein</fullName>
    </submittedName>
</protein>
<organism evidence="1 2">
    <name type="scientific">Melastoma candidum</name>
    <dbReference type="NCBI Taxonomy" id="119954"/>
    <lineage>
        <taxon>Eukaryota</taxon>
        <taxon>Viridiplantae</taxon>
        <taxon>Streptophyta</taxon>
        <taxon>Embryophyta</taxon>
        <taxon>Tracheophyta</taxon>
        <taxon>Spermatophyta</taxon>
        <taxon>Magnoliopsida</taxon>
        <taxon>eudicotyledons</taxon>
        <taxon>Gunneridae</taxon>
        <taxon>Pentapetalae</taxon>
        <taxon>rosids</taxon>
        <taxon>malvids</taxon>
        <taxon>Myrtales</taxon>
        <taxon>Melastomataceae</taxon>
        <taxon>Melastomatoideae</taxon>
        <taxon>Melastomateae</taxon>
        <taxon>Melastoma</taxon>
    </lineage>
</organism>
<reference evidence="2" key="1">
    <citation type="journal article" date="2023" name="Front. Plant Sci.">
        <title>Chromosomal-level genome assembly of Melastoma candidum provides insights into trichome evolution.</title>
        <authorList>
            <person name="Zhong Y."/>
            <person name="Wu W."/>
            <person name="Sun C."/>
            <person name="Zou P."/>
            <person name="Liu Y."/>
            <person name="Dai S."/>
            <person name="Zhou R."/>
        </authorList>
    </citation>
    <scope>NUCLEOTIDE SEQUENCE [LARGE SCALE GENOMIC DNA]</scope>
</reference>
<gene>
    <name evidence="1" type="ORF">MLD38_036051</name>
</gene>
<comment type="caution">
    <text evidence="1">The sequence shown here is derived from an EMBL/GenBank/DDBJ whole genome shotgun (WGS) entry which is preliminary data.</text>
</comment>
<dbReference type="Proteomes" id="UP001057402">
    <property type="component" value="Chromosome 11"/>
</dbReference>
<proteinExistence type="predicted"/>
<sequence>MTDEEDDDLCPVDCVREFKTDEELFNILDKAKENNSLVVVDFYRTSCGSCKYIEQGFSKLCKVAGDEQAGVIFLKHNDNSPSDSSCDEAEISNPPGRLIFEYLERDQPYSREPLADKIAALASKFPDLRTCRSCDVTPSSWISVAWFVYPIYRIPIGPTLQNLDACFLTFHSLSTSALTCDGFEMLYDTGKPADVLQSHHSSLMGIYGGDTSPKLSLPVFGLASCKFKISVWNPSGVEECPKAISLLRVADNWLRLLQVNHPDFIFFVSHSSYWSVAEPVLPELGLGDGDGGVMKNGGSGGEGDGGAVVGRRESDGAGDGGYGEGL</sequence>
<name>A0ACB9LID1_9MYRT</name>
<evidence type="ECO:0000313" key="2">
    <source>
        <dbReference type="Proteomes" id="UP001057402"/>
    </source>
</evidence>
<dbReference type="EMBL" id="CM042890">
    <property type="protein sequence ID" value="KAI4311131.1"/>
    <property type="molecule type" value="Genomic_DNA"/>
</dbReference>